<organism evidence="8 9">
    <name type="scientific">Pampusana beccarii</name>
    <name type="common">Western bronze ground-dove</name>
    <dbReference type="NCBI Taxonomy" id="2953425"/>
    <lineage>
        <taxon>Eukaryota</taxon>
        <taxon>Metazoa</taxon>
        <taxon>Chordata</taxon>
        <taxon>Craniata</taxon>
        <taxon>Vertebrata</taxon>
        <taxon>Euteleostomi</taxon>
        <taxon>Archelosauria</taxon>
        <taxon>Archosauria</taxon>
        <taxon>Dinosauria</taxon>
        <taxon>Saurischia</taxon>
        <taxon>Theropoda</taxon>
        <taxon>Coelurosauria</taxon>
        <taxon>Aves</taxon>
        <taxon>Neognathae</taxon>
        <taxon>Neoaves</taxon>
        <taxon>Columbimorphae</taxon>
        <taxon>Columbiformes</taxon>
        <taxon>Columbidae</taxon>
        <taxon>Pampusana</taxon>
    </lineage>
</organism>
<keyword evidence="3" id="KW-0540">Nuclease</keyword>
<dbReference type="Pfam" id="PF06817">
    <property type="entry name" value="RVT_thumb"/>
    <property type="match status" value="1"/>
</dbReference>
<evidence type="ECO:0000256" key="6">
    <source>
        <dbReference type="ARBA" id="ARBA00022918"/>
    </source>
</evidence>
<name>A0A7L4F9U3_9COLU</name>
<dbReference type="InterPro" id="IPR010661">
    <property type="entry name" value="RVT_thumb"/>
</dbReference>
<dbReference type="OrthoDB" id="422540at2759"/>
<keyword evidence="1" id="KW-0808">Transferase</keyword>
<keyword evidence="5" id="KW-0378">Hydrolase</keyword>
<dbReference type="GO" id="GO:0016787">
    <property type="term" value="F:hydrolase activity"/>
    <property type="evidence" value="ECO:0007669"/>
    <property type="project" value="UniProtKB-KW"/>
</dbReference>
<evidence type="ECO:0000256" key="3">
    <source>
        <dbReference type="ARBA" id="ARBA00022722"/>
    </source>
</evidence>
<protein>
    <submittedName>
        <fullName evidence="8">POK8 protein</fullName>
    </submittedName>
</protein>
<dbReference type="GO" id="GO:0004519">
    <property type="term" value="F:endonuclease activity"/>
    <property type="evidence" value="ECO:0007669"/>
    <property type="project" value="UniProtKB-KW"/>
</dbReference>
<keyword evidence="6" id="KW-0695">RNA-directed DNA polymerase</keyword>
<evidence type="ECO:0000313" key="9">
    <source>
        <dbReference type="Proteomes" id="UP000541332"/>
    </source>
</evidence>
<dbReference type="Gene3D" id="3.30.70.270">
    <property type="match status" value="1"/>
</dbReference>
<keyword evidence="4" id="KW-0255">Endonuclease</keyword>
<dbReference type="GO" id="GO:0035613">
    <property type="term" value="F:RNA stem-loop binding"/>
    <property type="evidence" value="ECO:0007669"/>
    <property type="project" value="TreeGrafter"/>
</dbReference>
<feature type="domain" description="Reverse transcriptase thumb" evidence="7">
    <location>
        <begin position="4"/>
        <end position="56"/>
    </location>
</feature>
<evidence type="ECO:0000256" key="2">
    <source>
        <dbReference type="ARBA" id="ARBA00022695"/>
    </source>
</evidence>
<evidence type="ECO:0000259" key="7">
    <source>
        <dbReference type="Pfam" id="PF06817"/>
    </source>
</evidence>
<evidence type="ECO:0000256" key="5">
    <source>
        <dbReference type="ARBA" id="ARBA00022801"/>
    </source>
</evidence>
<dbReference type="GO" id="GO:0003964">
    <property type="term" value="F:RNA-directed DNA polymerase activity"/>
    <property type="evidence" value="ECO:0007669"/>
    <property type="project" value="UniProtKB-KW"/>
</dbReference>
<sequence>TIKPQSLSITNDVKTLNDLQKLMGTINWVQPMLGTSNHELQHLFYLLKGDPNLMSP</sequence>
<dbReference type="InterPro" id="IPR043128">
    <property type="entry name" value="Rev_trsase/Diguanyl_cyclase"/>
</dbReference>
<reference evidence="8 9" key="1">
    <citation type="submission" date="2020-02" db="EMBL/GenBank/DDBJ databases">
        <title>Bird 10,000 Genomes (B10K) Project - Family phase.</title>
        <authorList>
            <person name="Zhang G."/>
        </authorList>
    </citation>
    <scope>NUCLEOTIDE SEQUENCE [LARGE SCALE GENOMIC DNA]</scope>
    <source>
        <strain evidence="8">B10K-DU-006-06</strain>
    </source>
</reference>
<gene>
    <name evidence="8" type="primary">Ervk8_0</name>
    <name evidence="8" type="ORF">ALOBEC_R15656</name>
</gene>
<feature type="non-terminal residue" evidence="8">
    <location>
        <position position="56"/>
    </location>
</feature>
<evidence type="ECO:0000256" key="4">
    <source>
        <dbReference type="ARBA" id="ARBA00022759"/>
    </source>
</evidence>
<evidence type="ECO:0000313" key="8">
    <source>
        <dbReference type="EMBL" id="NXW82761.1"/>
    </source>
</evidence>
<dbReference type="PANTHER" id="PTHR41694">
    <property type="entry name" value="ENDOGENOUS RETROVIRUS GROUP K MEMBER POL PROTEIN"/>
    <property type="match status" value="1"/>
</dbReference>
<comment type="caution">
    <text evidence="8">The sequence shown here is derived from an EMBL/GenBank/DDBJ whole genome shotgun (WGS) entry which is preliminary data.</text>
</comment>
<dbReference type="EMBL" id="VWYH01000930">
    <property type="protein sequence ID" value="NXW82761.1"/>
    <property type="molecule type" value="Genomic_DNA"/>
</dbReference>
<dbReference type="PANTHER" id="PTHR41694:SF3">
    <property type="entry name" value="RNA-DIRECTED DNA POLYMERASE-RELATED"/>
    <property type="match status" value="1"/>
</dbReference>
<feature type="non-terminal residue" evidence="8">
    <location>
        <position position="1"/>
    </location>
</feature>
<accession>A0A7L4F9U3</accession>
<keyword evidence="2" id="KW-0548">Nucleotidyltransferase</keyword>
<dbReference type="SUPFAM" id="SSF56672">
    <property type="entry name" value="DNA/RNA polymerases"/>
    <property type="match status" value="1"/>
</dbReference>
<keyword evidence="9" id="KW-1185">Reference proteome</keyword>
<dbReference type="AlphaFoldDB" id="A0A7L4F9U3"/>
<dbReference type="Proteomes" id="UP000541332">
    <property type="component" value="Unassembled WGS sequence"/>
</dbReference>
<dbReference type="InterPro" id="IPR043502">
    <property type="entry name" value="DNA/RNA_pol_sf"/>
</dbReference>
<proteinExistence type="predicted"/>
<evidence type="ECO:0000256" key="1">
    <source>
        <dbReference type="ARBA" id="ARBA00022679"/>
    </source>
</evidence>